<sequence length="819" mass="94158">MPPKSLTKSQQFKRDKVRNARQIRSEASSVNPEEFSESGSILNIPSFVSSRKYEIKQLQQAVHNSKQSSSTRIFQVLPRKLRRRTASHNVKRIPKRLRHRALKEMKKSQQQFTQGTRHLFDKRKHGLSSRKLYRARMMVNLLRLASKTQSMKLGIPQDLPTTNGTLRSRIRLLQKEIKAARSINSRKLNNKLGSYDSTGFNTLAEKPLGRVKYMKRQKAFTWLPTHIWNAKRSHMFKRWGFHLPWSPTQKIFRLTHRLAGNVATSDGAMMCDTSFMCDMIIQCKDHNKLKKLVQQLTKGRASLPKYINRQLFTGLMYLDSECVGPCSLLWCTPNSILIRLHPSIYVQVFGHLNSELDSNEFCVQDCRFSLGSITITGGKSLYALSHILRSASTSESYRQFKLVSSVTDTTVLPQKIMFAFDAIDPRFLVNPKACSKKSQLTEDDILSLENQSVEEEISETLNKLVDAEGRNESYRGQSTLKQLAARRAAMKSSTGHSNLIPSNNNDSRIPILLLKEHESQQWTLIIPWFWVLPFWYQLNKVNRVYHMGIKQFQQLAFEQRRLNFPIDYPFTQVGYDEDVVYKKDVLQKLWNRKPPSKRLNYMKLGSLHKESLVKGELGSPFCCDWNFLRILQNGLKFLGKEKLDYMNPSRTSTFDVDSGTISVRHVIDIFKLYEKNRESTSLPVHIFQGTVETIVEHSIISKSLPIIPVSCSLIGRGHPKDHARIYAIPEEDKSYWTNVLKGTLKSNGKIKHDNIQPVPHCFNLIGYLTSGSFNLSQGRGSGVGFVSAYALQDKNENLFLIRNCGETVYRLVKLYQLQI</sequence>
<feature type="domain" description="Pop1 N-terminal" evidence="5">
    <location>
        <begin position="47"/>
        <end position="282"/>
    </location>
</feature>
<dbReference type="InterPro" id="IPR039182">
    <property type="entry name" value="Pop1"/>
</dbReference>
<keyword evidence="3" id="KW-0539">Nucleus</keyword>
<dbReference type="InterPro" id="IPR012590">
    <property type="entry name" value="POPLD_dom"/>
</dbReference>
<feature type="domain" description="POP1 C-terminal" evidence="7">
    <location>
        <begin position="763"/>
        <end position="814"/>
    </location>
</feature>
<keyword evidence="9" id="KW-1185">Reference proteome</keyword>
<dbReference type="EMBL" id="CP015058">
    <property type="protein sequence ID" value="QGN16971.1"/>
    <property type="molecule type" value="Genomic_DNA"/>
</dbReference>
<name>A0ABX6EYR9_KLUMA</name>
<reference evidence="8 9" key="1">
    <citation type="submission" date="2016-03" db="EMBL/GenBank/DDBJ databases">
        <title>How can Kluyveromyces marxianus grow so fast - potential evolutionary course in Saccharomyces Complex revealed by comparative genomics.</title>
        <authorList>
            <person name="Mo W."/>
            <person name="Lu W."/>
            <person name="Yang X."/>
            <person name="Qi J."/>
            <person name="Lv H."/>
        </authorList>
    </citation>
    <scope>NUCLEOTIDE SEQUENCE [LARGE SCALE GENOMIC DNA]</scope>
    <source>
        <strain evidence="8 9">FIM1</strain>
    </source>
</reference>
<evidence type="ECO:0000313" key="8">
    <source>
        <dbReference type="EMBL" id="QGN16971.1"/>
    </source>
</evidence>
<dbReference type="PANTHER" id="PTHR22731">
    <property type="entry name" value="RIBONUCLEASES P/MRP PROTEIN SUBUNIT POP1"/>
    <property type="match status" value="1"/>
</dbReference>
<evidence type="ECO:0000256" key="4">
    <source>
        <dbReference type="SAM" id="MobiDB-lite"/>
    </source>
</evidence>
<evidence type="ECO:0000256" key="3">
    <source>
        <dbReference type="ARBA" id="ARBA00023242"/>
    </source>
</evidence>
<dbReference type="Pfam" id="PF08170">
    <property type="entry name" value="POPLD"/>
    <property type="match status" value="1"/>
</dbReference>
<gene>
    <name evidence="8" type="primary">POP1</name>
    <name evidence="8" type="ORF">FIM1_3698</name>
</gene>
<dbReference type="Proteomes" id="UP000422736">
    <property type="component" value="Chromosome 5"/>
</dbReference>
<evidence type="ECO:0000259" key="7">
    <source>
        <dbReference type="Pfam" id="PF22770"/>
    </source>
</evidence>
<feature type="compositionally biased region" description="Polar residues" evidence="4">
    <location>
        <begin position="25"/>
        <end position="37"/>
    </location>
</feature>
<feature type="region of interest" description="Disordered" evidence="4">
    <location>
        <begin position="1"/>
        <end position="37"/>
    </location>
</feature>
<organism evidence="8 9">
    <name type="scientific">Kluyveromyces marxianus</name>
    <name type="common">Yeast</name>
    <name type="synonym">Candida kefyr</name>
    <dbReference type="NCBI Taxonomy" id="4911"/>
    <lineage>
        <taxon>Eukaryota</taxon>
        <taxon>Fungi</taxon>
        <taxon>Dikarya</taxon>
        <taxon>Ascomycota</taxon>
        <taxon>Saccharomycotina</taxon>
        <taxon>Saccharomycetes</taxon>
        <taxon>Saccharomycetales</taxon>
        <taxon>Saccharomycetaceae</taxon>
        <taxon>Kluyveromyces</taxon>
    </lineage>
</organism>
<evidence type="ECO:0000313" key="9">
    <source>
        <dbReference type="Proteomes" id="UP000422736"/>
    </source>
</evidence>
<dbReference type="Pfam" id="PF06978">
    <property type="entry name" value="POP1_N"/>
    <property type="match status" value="1"/>
</dbReference>
<dbReference type="PANTHER" id="PTHR22731:SF3">
    <property type="entry name" value="RIBONUCLEASES P_MRP PROTEIN SUBUNIT POP1"/>
    <property type="match status" value="1"/>
</dbReference>
<dbReference type="InterPro" id="IPR055079">
    <property type="entry name" value="POP1_C"/>
</dbReference>
<dbReference type="InterPro" id="IPR009723">
    <property type="entry name" value="Pop1_N"/>
</dbReference>
<feature type="domain" description="POPLD" evidence="6">
    <location>
        <begin position="521"/>
        <end position="625"/>
    </location>
</feature>
<evidence type="ECO:0000256" key="1">
    <source>
        <dbReference type="ARBA" id="ARBA00004123"/>
    </source>
</evidence>
<accession>A0ABX6EYR9</accession>
<evidence type="ECO:0000259" key="5">
    <source>
        <dbReference type="Pfam" id="PF06978"/>
    </source>
</evidence>
<proteinExistence type="predicted"/>
<feature type="compositionally biased region" description="Polar residues" evidence="4">
    <location>
        <begin position="1"/>
        <end position="10"/>
    </location>
</feature>
<protein>
    <submittedName>
        <fullName evidence="8">Ribonucleases P/MRP protein subunit POP1</fullName>
    </submittedName>
</protein>
<dbReference type="Pfam" id="PF22770">
    <property type="entry name" value="POP1_C"/>
    <property type="match status" value="1"/>
</dbReference>
<evidence type="ECO:0000259" key="6">
    <source>
        <dbReference type="Pfam" id="PF08170"/>
    </source>
</evidence>
<keyword evidence="2" id="KW-0819">tRNA processing</keyword>
<evidence type="ECO:0000256" key="2">
    <source>
        <dbReference type="ARBA" id="ARBA00022694"/>
    </source>
</evidence>
<comment type="subcellular location">
    <subcellularLocation>
        <location evidence="1">Nucleus</location>
    </subcellularLocation>
</comment>